<dbReference type="Proteomes" id="UP000504637">
    <property type="component" value="Unplaced"/>
</dbReference>
<evidence type="ECO:0000313" key="3">
    <source>
        <dbReference type="Proteomes" id="UP000504637"/>
    </source>
</evidence>
<proteinExistence type="predicted"/>
<name>A0A6J3LTN3_9PEZI</name>
<evidence type="ECO:0000256" key="2">
    <source>
        <dbReference type="SAM" id="Phobius"/>
    </source>
</evidence>
<reference evidence="4" key="3">
    <citation type="submission" date="2025-08" db="UniProtKB">
        <authorList>
            <consortium name="RefSeq"/>
        </authorList>
    </citation>
    <scope>IDENTIFICATION</scope>
    <source>
        <strain evidence="4">CBS 342.82</strain>
    </source>
</reference>
<gene>
    <name evidence="4" type="ORF">K489DRAFT_136806</name>
</gene>
<evidence type="ECO:0000313" key="4">
    <source>
        <dbReference type="RefSeq" id="XP_033455018.1"/>
    </source>
</evidence>
<dbReference type="RefSeq" id="XP_033455018.1">
    <property type="nucleotide sequence ID" value="XM_033599092.1"/>
</dbReference>
<dbReference type="GeneID" id="54356891"/>
<keyword evidence="2" id="KW-0812">Transmembrane</keyword>
<protein>
    <submittedName>
        <fullName evidence="4">Uncharacterized protein</fullName>
    </submittedName>
</protein>
<dbReference type="AlphaFoldDB" id="A0A6J3LTN3"/>
<reference evidence="4" key="2">
    <citation type="submission" date="2020-04" db="EMBL/GenBank/DDBJ databases">
        <authorList>
            <consortium name="NCBI Genome Project"/>
        </authorList>
    </citation>
    <scope>NUCLEOTIDE SEQUENCE</scope>
    <source>
        <strain evidence="4">CBS 342.82</strain>
    </source>
</reference>
<keyword evidence="3" id="KW-1185">Reference proteome</keyword>
<sequence>MQKSTTGPRGTWKKFLPPDRISTISRADRAIVGTHTHTRSPAAPSLWLAKERALLGGRRAVDSTLVTIIVVIVTVAMGVEMGIEMELFWRWNRSADGIVLKMGMEMEPETQKREEHSREDEGRKEPRSMGTFPVENG</sequence>
<organism evidence="4">
    <name type="scientific">Dissoconium aciculare CBS 342.82</name>
    <dbReference type="NCBI Taxonomy" id="1314786"/>
    <lineage>
        <taxon>Eukaryota</taxon>
        <taxon>Fungi</taxon>
        <taxon>Dikarya</taxon>
        <taxon>Ascomycota</taxon>
        <taxon>Pezizomycotina</taxon>
        <taxon>Dothideomycetes</taxon>
        <taxon>Dothideomycetidae</taxon>
        <taxon>Mycosphaerellales</taxon>
        <taxon>Dissoconiaceae</taxon>
        <taxon>Dissoconium</taxon>
    </lineage>
</organism>
<keyword evidence="2" id="KW-1133">Transmembrane helix</keyword>
<feature type="compositionally biased region" description="Basic and acidic residues" evidence="1">
    <location>
        <begin position="109"/>
        <end position="127"/>
    </location>
</feature>
<reference evidence="4" key="1">
    <citation type="submission" date="2020-01" db="EMBL/GenBank/DDBJ databases">
        <authorList>
            <consortium name="DOE Joint Genome Institute"/>
            <person name="Haridas S."/>
            <person name="Albert R."/>
            <person name="Binder M."/>
            <person name="Bloem J."/>
            <person name="Labutti K."/>
            <person name="Salamov A."/>
            <person name="Andreopoulos B."/>
            <person name="Baker S.E."/>
            <person name="Barry K."/>
            <person name="Bills G."/>
            <person name="Bluhm B.H."/>
            <person name="Cannon C."/>
            <person name="Castanera R."/>
            <person name="Culley D.E."/>
            <person name="Daum C."/>
            <person name="Ezra D."/>
            <person name="Gonzalez J.B."/>
            <person name="Henrissat B."/>
            <person name="Kuo A."/>
            <person name="Liang C."/>
            <person name="Lipzen A."/>
            <person name="Lutzoni F."/>
            <person name="Magnuson J."/>
            <person name="Mondo S."/>
            <person name="Nolan M."/>
            <person name="Ohm R."/>
            <person name="Pangilinan J."/>
            <person name="Park H.-J."/>
            <person name="Ramirez L."/>
            <person name="Alfaro M."/>
            <person name="Sun H."/>
            <person name="Tritt A."/>
            <person name="Yoshinaga Y."/>
            <person name="Zwiers L.-H."/>
            <person name="Turgeon B.G."/>
            <person name="Goodwin S.B."/>
            <person name="Spatafora J.W."/>
            <person name="Crous P.W."/>
            <person name="Grigoriev I.V."/>
        </authorList>
    </citation>
    <scope>NUCLEOTIDE SEQUENCE</scope>
    <source>
        <strain evidence="4">CBS 342.82</strain>
    </source>
</reference>
<keyword evidence="2" id="KW-0472">Membrane</keyword>
<feature type="region of interest" description="Disordered" evidence="1">
    <location>
        <begin position="104"/>
        <end position="137"/>
    </location>
</feature>
<accession>A0A6J3LTN3</accession>
<feature type="transmembrane region" description="Helical" evidence="2">
    <location>
        <begin position="64"/>
        <end position="83"/>
    </location>
</feature>
<evidence type="ECO:0000256" key="1">
    <source>
        <dbReference type="SAM" id="MobiDB-lite"/>
    </source>
</evidence>